<feature type="compositionally biased region" description="Low complexity" evidence="1">
    <location>
        <begin position="73"/>
        <end position="82"/>
    </location>
</feature>
<protein>
    <submittedName>
        <fullName evidence="2">Uncharacterized protein</fullName>
    </submittedName>
</protein>
<dbReference type="GeneID" id="20641314"/>
<keyword evidence="3" id="KW-1185">Reference proteome</keyword>
<dbReference type="AlphaFoldDB" id="G4YTE5"/>
<reference evidence="2 3" key="1">
    <citation type="journal article" date="2006" name="Science">
        <title>Phytophthora genome sequences uncover evolutionary origins and mechanisms of pathogenesis.</title>
        <authorList>
            <person name="Tyler B.M."/>
            <person name="Tripathy S."/>
            <person name="Zhang X."/>
            <person name="Dehal P."/>
            <person name="Jiang R.H."/>
            <person name="Aerts A."/>
            <person name="Arredondo F.D."/>
            <person name="Baxter L."/>
            <person name="Bensasson D."/>
            <person name="Beynon J.L."/>
            <person name="Chapman J."/>
            <person name="Damasceno C.M."/>
            <person name="Dorrance A.E."/>
            <person name="Dou D."/>
            <person name="Dickerman A.W."/>
            <person name="Dubchak I.L."/>
            <person name="Garbelotto M."/>
            <person name="Gijzen M."/>
            <person name="Gordon S.G."/>
            <person name="Govers F."/>
            <person name="Grunwald N.J."/>
            <person name="Huang W."/>
            <person name="Ivors K.L."/>
            <person name="Jones R.W."/>
            <person name="Kamoun S."/>
            <person name="Krampis K."/>
            <person name="Lamour K.H."/>
            <person name="Lee M.K."/>
            <person name="McDonald W.H."/>
            <person name="Medina M."/>
            <person name="Meijer H.J."/>
            <person name="Nordberg E.K."/>
            <person name="Maclean D.J."/>
            <person name="Ospina-Giraldo M.D."/>
            <person name="Morris P.F."/>
            <person name="Phuntumart V."/>
            <person name="Putnam N.H."/>
            <person name="Rash S."/>
            <person name="Rose J.K."/>
            <person name="Sakihama Y."/>
            <person name="Salamov A.A."/>
            <person name="Savidor A."/>
            <person name="Scheuring C.F."/>
            <person name="Smith B.M."/>
            <person name="Sobral B.W."/>
            <person name="Terry A."/>
            <person name="Torto-Alalibo T.A."/>
            <person name="Win J."/>
            <person name="Xu Z."/>
            <person name="Zhang H."/>
            <person name="Grigoriev I.V."/>
            <person name="Rokhsar D.S."/>
            <person name="Boore J.L."/>
        </authorList>
    </citation>
    <scope>NUCLEOTIDE SEQUENCE [LARGE SCALE GENOMIC DNA]</scope>
    <source>
        <strain evidence="2 3">P6497</strain>
    </source>
</reference>
<evidence type="ECO:0000313" key="2">
    <source>
        <dbReference type="EMBL" id="EGZ23544.1"/>
    </source>
</evidence>
<dbReference type="KEGG" id="psoj:PHYSODRAFT_295889"/>
<dbReference type="EMBL" id="JH159152">
    <property type="protein sequence ID" value="EGZ23544.1"/>
    <property type="molecule type" value="Genomic_DNA"/>
</dbReference>
<feature type="region of interest" description="Disordered" evidence="1">
    <location>
        <begin position="66"/>
        <end position="165"/>
    </location>
</feature>
<feature type="compositionally biased region" description="Low complexity" evidence="1">
    <location>
        <begin position="91"/>
        <end position="111"/>
    </location>
</feature>
<evidence type="ECO:0000313" key="3">
    <source>
        <dbReference type="Proteomes" id="UP000002640"/>
    </source>
</evidence>
<sequence length="211" mass="21817">MKTWICRRTVPSESTNFKAHAAPNVNTYEGSLHKCTNSPPEVTNFLISVNVQAACVAAPHAQATVRTQAAHASTSRRTSSSRPCRRRTGRRSPSCQSPAAAHAQAAPKPKQLSASKQLTPPAVDAQAARAQAVAASSSRSSTPADAAGAAKTEAARAQAATRAQEAHPPAVAGAVVFGPLPSCCSGGGRSMRTMVIPAQQQYEVCASAYTV</sequence>
<accession>G4YTE5</accession>
<dbReference type="InParanoid" id="G4YTE5"/>
<name>G4YTE5_PHYSP</name>
<organism evidence="2 3">
    <name type="scientific">Phytophthora sojae (strain P6497)</name>
    <name type="common">Soybean stem and root rot agent</name>
    <name type="synonym">Phytophthora megasperma f. sp. glycines</name>
    <dbReference type="NCBI Taxonomy" id="1094619"/>
    <lineage>
        <taxon>Eukaryota</taxon>
        <taxon>Sar</taxon>
        <taxon>Stramenopiles</taxon>
        <taxon>Oomycota</taxon>
        <taxon>Peronosporomycetes</taxon>
        <taxon>Peronosporales</taxon>
        <taxon>Peronosporaceae</taxon>
        <taxon>Phytophthora</taxon>
    </lineage>
</organism>
<gene>
    <name evidence="2" type="ORF">PHYSODRAFT_295889</name>
</gene>
<evidence type="ECO:0000256" key="1">
    <source>
        <dbReference type="SAM" id="MobiDB-lite"/>
    </source>
</evidence>
<dbReference type="RefSeq" id="XP_009518832.1">
    <property type="nucleotide sequence ID" value="XM_009520537.1"/>
</dbReference>
<feature type="compositionally biased region" description="Low complexity" evidence="1">
    <location>
        <begin position="119"/>
        <end position="163"/>
    </location>
</feature>
<proteinExistence type="predicted"/>
<dbReference type="Proteomes" id="UP000002640">
    <property type="component" value="Unassembled WGS sequence"/>
</dbReference>